<keyword evidence="1" id="KW-0812">Transmembrane</keyword>
<sequence>MIHILNTFKYNSDKSTINLIELVLRSGFEPKSLAFVSLIKLIFFNIALVTSKKINKIRAQNVNFAGKSIT</sequence>
<dbReference type="EMBL" id="LQRT01000024">
    <property type="protein sequence ID" value="KZS39743.1"/>
    <property type="molecule type" value="Genomic_DNA"/>
</dbReference>
<gene>
    <name evidence="2" type="ORF">AWE51_08825</name>
</gene>
<keyword evidence="1" id="KW-0472">Membrane</keyword>
<protein>
    <submittedName>
        <fullName evidence="2">Uncharacterized protein</fullName>
    </submittedName>
</protein>
<keyword evidence="1" id="KW-1133">Transmembrane helix</keyword>
<dbReference type="STRING" id="1642818.AWE51_08825"/>
<organism evidence="2 3">
    <name type="scientific">Aquimarina aggregata</name>
    <dbReference type="NCBI Taxonomy" id="1642818"/>
    <lineage>
        <taxon>Bacteria</taxon>
        <taxon>Pseudomonadati</taxon>
        <taxon>Bacteroidota</taxon>
        <taxon>Flavobacteriia</taxon>
        <taxon>Flavobacteriales</taxon>
        <taxon>Flavobacteriaceae</taxon>
        <taxon>Aquimarina</taxon>
    </lineage>
</organism>
<feature type="transmembrane region" description="Helical" evidence="1">
    <location>
        <begin position="32"/>
        <end position="50"/>
    </location>
</feature>
<dbReference type="AlphaFoldDB" id="A0A162ZE41"/>
<evidence type="ECO:0000313" key="3">
    <source>
        <dbReference type="Proteomes" id="UP000076715"/>
    </source>
</evidence>
<comment type="caution">
    <text evidence="2">The sequence shown here is derived from an EMBL/GenBank/DDBJ whole genome shotgun (WGS) entry which is preliminary data.</text>
</comment>
<evidence type="ECO:0000256" key="1">
    <source>
        <dbReference type="SAM" id="Phobius"/>
    </source>
</evidence>
<name>A0A162ZE41_9FLAO</name>
<proteinExistence type="predicted"/>
<dbReference type="Proteomes" id="UP000076715">
    <property type="component" value="Unassembled WGS sequence"/>
</dbReference>
<keyword evidence="3" id="KW-1185">Reference proteome</keyword>
<reference evidence="2 3" key="1">
    <citation type="submission" date="2016-01" db="EMBL/GenBank/DDBJ databases">
        <title>The draft genome sequence of Aquimarina sp. RZW4-3-2.</title>
        <authorList>
            <person name="Wang Y."/>
        </authorList>
    </citation>
    <scope>NUCLEOTIDE SEQUENCE [LARGE SCALE GENOMIC DNA]</scope>
    <source>
        <strain evidence="2 3">RZW4-3-2</strain>
    </source>
</reference>
<evidence type="ECO:0000313" key="2">
    <source>
        <dbReference type="EMBL" id="KZS39743.1"/>
    </source>
</evidence>
<accession>A0A162ZE41</accession>